<dbReference type="Gene3D" id="3.30.70.370">
    <property type="match status" value="1"/>
</dbReference>
<dbReference type="EC" id="2.7.7.7" evidence="2"/>
<evidence type="ECO:0000313" key="7">
    <source>
        <dbReference type="EMBL" id="BCP02541.1"/>
    </source>
</evidence>
<evidence type="ECO:0000259" key="5">
    <source>
        <dbReference type="SMART" id="SM00306"/>
    </source>
</evidence>
<dbReference type="Gene3D" id="1.20.1060.10">
    <property type="entry name" value="Taq DNA Polymerase, Chain T, domain 4"/>
    <property type="match status" value="1"/>
</dbReference>
<dbReference type="PANTHER" id="PTHR10133:SF27">
    <property type="entry name" value="DNA POLYMERASE NU"/>
    <property type="match status" value="1"/>
</dbReference>
<geneLocation type="plasmid" evidence="7 8">
    <name>pM018</name>
</geneLocation>
<dbReference type="PANTHER" id="PTHR10133">
    <property type="entry name" value="DNA POLYMERASE I"/>
    <property type="match status" value="1"/>
</dbReference>
<accession>A0A7R7MZA6</accession>
<dbReference type="Gene3D" id="2.170.16.10">
    <property type="entry name" value="Hedgehog/Intein (Hint) domain"/>
    <property type="match status" value="1"/>
</dbReference>
<organism evidence="7 8">
    <name type="scientific">Mycobacterium intracellulare</name>
    <dbReference type="NCBI Taxonomy" id="1767"/>
    <lineage>
        <taxon>Bacteria</taxon>
        <taxon>Bacillati</taxon>
        <taxon>Actinomycetota</taxon>
        <taxon>Actinomycetes</taxon>
        <taxon>Mycobacteriales</taxon>
        <taxon>Mycobacteriaceae</taxon>
        <taxon>Mycobacterium</taxon>
        <taxon>Mycobacterium avium complex (MAC)</taxon>
    </lineage>
</organism>
<dbReference type="GO" id="GO:0006302">
    <property type="term" value="P:double-strand break repair"/>
    <property type="evidence" value="ECO:0007669"/>
    <property type="project" value="TreeGrafter"/>
</dbReference>
<dbReference type="InterPro" id="IPR036397">
    <property type="entry name" value="RNaseH_sf"/>
</dbReference>
<evidence type="ECO:0000256" key="2">
    <source>
        <dbReference type="ARBA" id="ARBA00012417"/>
    </source>
</evidence>
<dbReference type="EMBL" id="AP024256">
    <property type="protein sequence ID" value="BCP02541.1"/>
    <property type="molecule type" value="Genomic_DNA"/>
</dbReference>
<comment type="catalytic activity">
    <reaction evidence="4">
        <text>DNA(n) + a 2'-deoxyribonucleoside 5'-triphosphate = DNA(n+1) + diphosphate</text>
        <dbReference type="Rhea" id="RHEA:22508"/>
        <dbReference type="Rhea" id="RHEA-COMP:17339"/>
        <dbReference type="Rhea" id="RHEA-COMP:17340"/>
        <dbReference type="ChEBI" id="CHEBI:33019"/>
        <dbReference type="ChEBI" id="CHEBI:61560"/>
        <dbReference type="ChEBI" id="CHEBI:173112"/>
        <dbReference type="EC" id="2.7.7.7"/>
    </reaction>
</comment>
<dbReference type="Gene3D" id="3.30.420.10">
    <property type="entry name" value="Ribonuclease H-like superfamily/Ribonuclease H"/>
    <property type="match status" value="1"/>
</dbReference>
<dbReference type="InterPro" id="IPR043502">
    <property type="entry name" value="DNA/RNA_pol_sf"/>
</dbReference>
<protein>
    <recommendedName>
        <fullName evidence="2">DNA-directed DNA polymerase</fullName>
        <ecNumber evidence="2">2.7.7.7</ecNumber>
    </recommendedName>
</protein>
<dbReference type="GO" id="GO:0006261">
    <property type="term" value="P:DNA-templated DNA replication"/>
    <property type="evidence" value="ECO:0007669"/>
    <property type="project" value="InterPro"/>
</dbReference>
<comment type="similarity">
    <text evidence="1">Belongs to the DNA polymerase type-A family.</text>
</comment>
<reference evidence="7 8" key="1">
    <citation type="submission" date="2020-12" db="EMBL/GenBank/DDBJ databases">
        <title>Genome sequence of clinical Mycobacterium intracellulare strains.</title>
        <authorList>
            <person name="Tateishi Y."/>
            <person name="Matsumoto S."/>
            <person name="Fukushima Y."/>
            <person name="Nakajima C."/>
            <person name="Suzuki Y."/>
        </authorList>
    </citation>
    <scope>NUCLEOTIDE SEQUENCE [LARGE SCALE GENOMIC DNA]</scope>
    <source>
        <strain evidence="7 8">M018</strain>
        <plasmid evidence="7 8">pM018</plasmid>
    </source>
</reference>
<dbReference type="SUPFAM" id="SSF55608">
    <property type="entry name" value="Homing endonucleases"/>
    <property type="match status" value="1"/>
</dbReference>
<sequence>MQEMWPKVTDTRILAHLIDPRGKDEGGYGHSLEELTRVYIDAEVADNVKTLMADLAKEHKTTKANVWKKVPLNDPHYELYAGMDPILAARLSQKLTPLVPSVSQKLIPYEHKLAEVCSYMERTGFLLDVEYTEKLSKDLKLRESMAKEILQKYGAEELNVNSTDQVADVIESFGVKIVGRTASGQKRKVDDALLSDLAEGDNPQLSEFANAVIEGKKAGKWRKTWVDTFLKERDGQDRCHASINPLRARTARMSITGIPAQTLPAGDWLIRRCFLAEDGHRIASVDYQAQELRVLAALSGDQTMIQAFENDADLHQLTADAAGVDRKVGKMANFLKVYGGGAAKLATSAGITFPAAKAVIDGFDRTYPGVQKLSAKLQREATQTGYIVTPMGRRLPVDEDRAYSALNYCLDPDVPILTTNLEHRPAWQIAVGDKLIGFDETTNPGNGKGSGWRRFRTSEVEAASIVVKPSVVVRDVKGQETICSSDHLWLVRRPNKQPRFTWVRSDQLHAGDLLLSIGTWEFDTSRTAGYLAGLYDGEGSLSGRAAGRKQTSLVFSQKPGDVMDTFVESMNRLGLVHSYYPSAPNSTSPTDTVSVQGIPKILRTIGTLRPERFVKRAWEVYEGAAIIGGRQLDEIPVESIEPVGSRELVSIQTSTRTLIANGYLSHNCIQSTSRDVTCKALVRLHEAGFTPYLRLPIHDEVLCSLPEGKANWGAQRIAELMSEDMGPVHIGTDPEVGGRSWGSLYLKKEDRAGCTDPYLLNPA</sequence>
<dbReference type="InterPro" id="IPR001098">
    <property type="entry name" value="DNA-dir_DNA_pol_A_palm_dom"/>
</dbReference>
<dbReference type="GO" id="GO:0003887">
    <property type="term" value="F:DNA-directed DNA polymerase activity"/>
    <property type="evidence" value="ECO:0007669"/>
    <property type="project" value="UniProtKB-EC"/>
</dbReference>
<dbReference type="SUPFAM" id="SSF51294">
    <property type="entry name" value="Hedgehog/intein (Hint) domain"/>
    <property type="match status" value="1"/>
</dbReference>
<dbReference type="Proteomes" id="UP000595205">
    <property type="component" value="Plasmid pM018"/>
</dbReference>
<name>A0A7R7MZA6_MYCIT</name>
<feature type="domain" description="Hint" evidence="5">
    <location>
        <begin position="407"/>
        <end position="518"/>
    </location>
</feature>
<keyword evidence="3" id="KW-0235">DNA replication</keyword>
<dbReference type="InterPro" id="IPR027434">
    <property type="entry name" value="Homing_endonucl"/>
</dbReference>
<dbReference type="GO" id="GO:0003677">
    <property type="term" value="F:DNA binding"/>
    <property type="evidence" value="ECO:0007669"/>
    <property type="project" value="InterPro"/>
</dbReference>
<dbReference type="AlphaFoldDB" id="A0A7R7MZA6"/>
<dbReference type="Gene3D" id="1.10.150.20">
    <property type="entry name" value="5' to 3' exonuclease, C-terminal subdomain"/>
    <property type="match status" value="1"/>
</dbReference>
<evidence type="ECO:0000256" key="4">
    <source>
        <dbReference type="ARBA" id="ARBA00049244"/>
    </source>
</evidence>
<evidence type="ECO:0000256" key="3">
    <source>
        <dbReference type="ARBA" id="ARBA00022705"/>
    </source>
</evidence>
<dbReference type="SMART" id="SM00306">
    <property type="entry name" value="HintN"/>
    <property type="match status" value="1"/>
</dbReference>
<gene>
    <name evidence="7" type="ORF">MINTM018_53100</name>
</gene>
<feature type="domain" description="DNA-directed DNA polymerase family A palm" evidence="6">
    <location>
        <begin position="267"/>
        <end position="709"/>
    </location>
</feature>
<evidence type="ECO:0000259" key="6">
    <source>
        <dbReference type="SMART" id="SM00482"/>
    </source>
</evidence>
<dbReference type="Pfam" id="PF00476">
    <property type="entry name" value="DNA_pol_A"/>
    <property type="match status" value="1"/>
</dbReference>
<evidence type="ECO:0000313" key="8">
    <source>
        <dbReference type="Proteomes" id="UP000595205"/>
    </source>
</evidence>
<dbReference type="InterPro" id="IPR002298">
    <property type="entry name" value="DNA_polymerase_A"/>
</dbReference>
<dbReference type="SUPFAM" id="SSF56672">
    <property type="entry name" value="DNA/RNA polymerases"/>
    <property type="match status" value="2"/>
</dbReference>
<dbReference type="SMART" id="SM00482">
    <property type="entry name" value="POLAc"/>
    <property type="match status" value="1"/>
</dbReference>
<evidence type="ECO:0000256" key="1">
    <source>
        <dbReference type="ARBA" id="ARBA00007705"/>
    </source>
</evidence>
<dbReference type="InterPro" id="IPR036844">
    <property type="entry name" value="Hint_dom_sf"/>
</dbReference>
<dbReference type="InterPro" id="IPR003587">
    <property type="entry name" value="Hint_dom_N"/>
</dbReference>
<keyword evidence="7" id="KW-0614">Plasmid</keyword>
<proteinExistence type="inferred from homology"/>